<dbReference type="PANTHER" id="PTHR15036">
    <property type="entry name" value="PIKACHURIN-LIKE PROTEIN"/>
    <property type="match status" value="1"/>
</dbReference>
<evidence type="ECO:0000256" key="5">
    <source>
        <dbReference type="PROSITE-ProRule" id="PRU00122"/>
    </source>
</evidence>
<proteinExistence type="predicted"/>
<name>A0ABD3UYZ6_SINWO</name>
<feature type="domain" description="EGF-like" evidence="10">
    <location>
        <begin position="436"/>
        <end position="472"/>
    </location>
</feature>
<evidence type="ECO:0000313" key="12">
    <source>
        <dbReference type="Proteomes" id="UP001634394"/>
    </source>
</evidence>
<dbReference type="InterPro" id="IPR001791">
    <property type="entry name" value="Laminin_G"/>
</dbReference>
<dbReference type="PROSITE" id="PS00010">
    <property type="entry name" value="ASX_HYDROXYL"/>
    <property type="match status" value="1"/>
</dbReference>
<comment type="caution">
    <text evidence="4">Lacks conserved residue(s) required for the propagation of feature annotation.</text>
</comment>
<dbReference type="SMART" id="SM00282">
    <property type="entry name" value="LamG"/>
    <property type="match status" value="5"/>
</dbReference>
<evidence type="ECO:0000256" key="1">
    <source>
        <dbReference type="ARBA" id="ARBA00022574"/>
    </source>
</evidence>
<keyword evidence="7" id="KW-0812">Transmembrane</keyword>
<evidence type="ECO:0000259" key="10">
    <source>
        <dbReference type="PROSITE" id="PS50026"/>
    </source>
</evidence>
<organism evidence="11 12">
    <name type="scientific">Sinanodonta woodiana</name>
    <name type="common">Chinese pond mussel</name>
    <name type="synonym">Anodonta woodiana</name>
    <dbReference type="NCBI Taxonomy" id="1069815"/>
    <lineage>
        <taxon>Eukaryota</taxon>
        <taxon>Metazoa</taxon>
        <taxon>Spiralia</taxon>
        <taxon>Lophotrochozoa</taxon>
        <taxon>Mollusca</taxon>
        <taxon>Bivalvia</taxon>
        <taxon>Autobranchia</taxon>
        <taxon>Heteroconchia</taxon>
        <taxon>Palaeoheterodonta</taxon>
        <taxon>Unionida</taxon>
        <taxon>Unionoidea</taxon>
        <taxon>Unionidae</taxon>
        <taxon>Unioninae</taxon>
        <taxon>Sinanodonta</taxon>
    </lineage>
</organism>
<dbReference type="InterPro" id="IPR050372">
    <property type="entry name" value="Neurexin-related_CASP"/>
</dbReference>
<accession>A0ABD3UYZ6</accession>
<dbReference type="InterPro" id="IPR000742">
    <property type="entry name" value="EGF"/>
</dbReference>
<feature type="repeat" description="WD" evidence="6">
    <location>
        <begin position="1740"/>
        <end position="1781"/>
    </location>
</feature>
<evidence type="ECO:0000313" key="11">
    <source>
        <dbReference type="EMBL" id="KAL3854442.1"/>
    </source>
</evidence>
<keyword evidence="12" id="KW-1185">Reference proteome</keyword>
<feature type="domain" description="Laminin G" evidence="9">
    <location>
        <begin position="649"/>
        <end position="828"/>
    </location>
</feature>
<evidence type="ECO:0000256" key="3">
    <source>
        <dbReference type="ARBA" id="ARBA00023157"/>
    </source>
</evidence>
<keyword evidence="3 4" id="KW-1015">Disulfide bond</keyword>
<dbReference type="InterPro" id="IPR019775">
    <property type="entry name" value="WD40_repeat_CS"/>
</dbReference>
<evidence type="ECO:0000256" key="4">
    <source>
        <dbReference type="PROSITE-ProRule" id="PRU00076"/>
    </source>
</evidence>
<feature type="signal peptide" evidence="8">
    <location>
        <begin position="1"/>
        <end position="26"/>
    </location>
</feature>
<keyword evidence="4" id="KW-0245">EGF-like domain</keyword>
<evidence type="ECO:0000256" key="8">
    <source>
        <dbReference type="SAM" id="SignalP"/>
    </source>
</evidence>
<dbReference type="Gene3D" id="2.10.25.10">
    <property type="entry name" value="Laminin"/>
    <property type="match status" value="1"/>
</dbReference>
<protein>
    <submittedName>
        <fullName evidence="11">Uncharacterized protein</fullName>
    </submittedName>
</protein>
<dbReference type="PROSITE" id="PS00678">
    <property type="entry name" value="WD_REPEATS_1"/>
    <property type="match status" value="1"/>
</dbReference>
<dbReference type="PROSITE" id="PS50294">
    <property type="entry name" value="WD_REPEATS_REGION"/>
    <property type="match status" value="2"/>
</dbReference>
<dbReference type="PROSITE" id="PS50082">
    <property type="entry name" value="WD_REPEATS_2"/>
    <property type="match status" value="2"/>
</dbReference>
<dbReference type="GO" id="GO:0016020">
    <property type="term" value="C:membrane"/>
    <property type="evidence" value="ECO:0007669"/>
    <property type="project" value="UniProtKB-SubCell"/>
</dbReference>
<evidence type="ECO:0000259" key="9">
    <source>
        <dbReference type="PROSITE" id="PS50025"/>
    </source>
</evidence>
<feature type="disulfide bond" evidence="4">
    <location>
        <begin position="440"/>
        <end position="450"/>
    </location>
</feature>
<feature type="domain" description="Laminin G" evidence="9">
    <location>
        <begin position="39"/>
        <end position="221"/>
    </location>
</feature>
<comment type="caution">
    <text evidence="11">The sequence shown here is derived from an EMBL/GenBank/DDBJ whole genome shotgun (WGS) entry which is preliminary data.</text>
</comment>
<feature type="repeat" description="WD" evidence="6">
    <location>
        <begin position="1698"/>
        <end position="1739"/>
    </location>
</feature>
<sequence>MYDTMKPGTLPLALVIFLVVITDSGAQLSPQLQGSPGTSKIIRFLGNSYIQYDFNVLLQEPLSPVVNETHTFQFITTVGDGLLWLFKGDNREVIHISLKNGDLLFVYDDGSGNIQQKIVRALSNLALNDFRWHSLKVEKLGTSLKFYIDGVYVDEMRTRKELQFVSRGNIYLGGTSKTSELTNGLVTSNFDGAITDIEFRKYPRPLRELIISLLQFVDTAAKYGDFFVLDRDKWGSGNWSWPTRAPPTQPPPPTLPPSLPTPVTFISSSATFALRDPLDMRAGGSIEFRFKTKEPRGLLLVASGQGSVFLGMEIFDGNLYFVYNFGSASNRELIAEEVDNGMWHDVQIIARSDRVLVNIDGQTVPIRKQESTSSSQLYFHKVFFGGYDNFDRTPWALYSRLGYKGCMESLKINGIGVDLHRHVGSTGGVVTGCRTMSSSCPTQPCARGYCRDMMEDFQCECANTPYRGKLCDEKAIVASWNGSTAATYDFTRLQNTHTNDLSVRFNTPLKNTLLFKTECDTKDDYIQAELEDGRVKVTVRVDGRTKIFRSGQSVNDYRWHTLSIRRRADDFKIWVDDNDQIAGVLGGENYELKIDRIHFASPTGALGSNNYIGFMQNFMYEDQDLFDLLKKQTTSVFWITDYDDTIQPTYKPVTVTSSDTHFQLTPMTVGLTMNILFKFKTKETNGLILYNKGAGNDVIAVELSNGMIRLAYNLGGEDRFVLVPTKTPLNDNEWHTVRILLNEKGQISAKVDDAVYDVSTSSGDGRLDLTESLYIAGLPAEMFQRSRIRNLIESRQGFRGCLASMDLNGAVPDLINFAKDKSLIKEGCFNLDITCIPGVCGPGQCVPGLNDYWCNCNMTGHIGRPCSDYPVGYYFGSVLGTGLISYKFPFEYQTDYDMDNIAFGFMTEKENGILMRLDSSLADEYIQIALRNGHVVVESKTGEGVVVLEESRHKFNDGKYHTVRYVRTGTGSSLMVDSLSAQSVAHSGSASVFDKVYHVMIGGREDSKGAMMDSFIGIIGGAYWNGYRWFDLLKDGKAVYGNLVKMRGDVVLTNAYILVKPTPSQPPPIFIPPNGEVPPNIGGGGIISGPGIGGSGSGGGPDIIGLIGPPGSGGIVGGATGVAGAGGASALASAGLAGSSLPPLAMGSRAGAVVGAVIGTLAFLTSLMWALYGLKPGIPNIFSPGAGSAAGGVTSISPPRATSNIAAVQAASAGGGVGGGGGGSASKVMVVNGSATAGSGAGAGAGGGAGGGSSTYTSYFQSTSTAITAGGGGAGGSAGGSSSATAGGAGYDTATLRATGYSGGADAGIVGGGVGSAYSYDRNYMTSTSSASGGGGGGMDIPDYDLPVSGAGTMSSNFKSSASKAYSTSTLASNYNYQVNQKTEPVRKPLALIMTQDGSIGISNATYNTSLSSTHSSTLNYQVQSLKTVTINRQGQYMMSGGSMGGTVTPGAAGDEVRVDCCLMTSDGDNVVTGSSLGPPQVWNMQSGELMRIMKGDTVGSTHLHLVCGDRLLVGSVHADLEINEYSGRKGVFNHTLQIWDFVTGKPLEMAEGEYCSALVVMSDNDKILFGRTDKFGDATSIIAWDLMGNQPIKEMRYDAPVGNNDYISFLRLSKNDRYVVAGFTNSFDNFAEFLVFDMTLTSYNIMEPGHLRLDANPECTAILNNDEAVTGLRNGDLVIWNLRTGTASRQLLASSGAHAHSREVKAVALSDDGRYLASGSADGTLKVWDMATERLVHALSGHSDEVWCASISPDNEIIVSGSNDGTIRLWRMKNGSEMCVFNTGIDIFQVTMSHDKGTIVALGDKYGARKLIMLQVVRTKIRRQIVS</sequence>
<dbReference type="Proteomes" id="UP001634394">
    <property type="component" value="Unassembled WGS sequence"/>
</dbReference>
<dbReference type="InterPro" id="IPR001680">
    <property type="entry name" value="WD40_rpt"/>
</dbReference>
<feature type="transmembrane region" description="Helical" evidence="7">
    <location>
        <begin position="1115"/>
        <end position="1138"/>
    </location>
</feature>
<dbReference type="PROSITE" id="PS50025">
    <property type="entry name" value="LAM_G_DOMAIN"/>
    <property type="match status" value="5"/>
</dbReference>
<dbReference type="PANTHER" id="PTHR15036:SF89">
    <property type="entry name" value="NEUREXIN 1, ISOFORM F"/>
    <property type="match status" value="1"/>
</dbReference>
<keyword evidence="8" id="KW-0732">Signal</keyword>
<dbReference type="Pfam" id="PF23869">
    <property type="entry name" value="Beta-prop_WDR75_1st"/>
    <property type="match status" value="1"/>
</dbReference>
<gene>
    <name evidence="11" type="ORF">ACJMK2_013712</name>
</gene>
<dbReference type="Gene3D" id="2.60.120.200">
    <property type="match status" value="5"/>
</dbReference>
<evidence type="ECO:0000256" key="6">
    <source>
        <dbReference type="PROSITE-ProRule" id="PRU00221"/>
    </source>
</evidence>
<evidence type="ECO:0000256" key="7">
    <source>
        <dbReference type="SAM" id="Phobius"/>
    </source>
</evidence>
<dbReference type="Gene3D" id="2.130.10.10">
    <property type="entry name" value="YVTN repeat-like/Quinoprotein amine dehydrogenase"/>
    <property type="match status" value="2"/>
</dbReference>
<dbReference type="InterPro" id="IPR015943">
    <property type="entry name" value="WD40/YVTN_repeat-like_dom_sf"/>
</dbReference>
<reference evidence="11 12" key="1">
    <citation type="submission" date="2024-11" db="EMBL/GenBank/DDBJ databases">
        <title>Chromosome-level genome assembly of the freshwater bivalve Anodonta woodiana.</title>
        <authorList>
            <person name="Chen X."/>
        </authorList>
    </citation>
    <scope>NUCLEOTIDE SEQUENCE [LARGE SCALE GENOMIC DNA]</scope>
    <source>
        <strain evidence="11">MN2024</strain>
        <tissue evidence="11">Gills</tissue>
    </source>
</reference>
<dbReference type="InterPro" id="IPR000152">
    <property type="entry name" value="EGF-type_Asp/Asn_hydroxyl_site"/>
</dbReference>
<feature type="disulfide bond" evidence="5">
    <location>
        <begin position="801"/>
        <end position="828"/>
    </location>
</feature>
<dbReference type="SUPFAM" id="SSF49899">
    <property type="entry name" value="Concanavalin A-like lectins/glucanases"/>
    <property type="match status" value="5"/>
</dbReference>
<feature type="domain" description="Laminin G" evidence="9">
    <location>
        <begin position="875"/>
        <end position="1044"/>
    </location>
</feature>
<dbReference type="Pfam" id="PF02210">
    <property type="entry name" value="Laminin_G_2"/>
    <property type="match status" value="5"/>
</dbReference>
<feature type="domain" description="Laminin G" evidence="9">
    <location>
        <begin position="477"/>
        <end position="645"/>
    </location>
</feature>
<dbReference type="InterPro" id="IPR013320">
    <property type="entry name" value="ConA-like_dom_sf"/>
</dbReference>
<keyword evidence="7" id="KW-0472">Membrane</keyword>
<feature type="domain" description="Laminin G" evidence="9">
    <location>
        <begin position="262"/>
        <end position="433"/>
    </location>
</feature>
<feature type="disulfide bond" evidence="5">
    <location>
        <begin position="406"/>
        <end position="433"/>
    </location>
</feature>
<feature type="transmembrane region" description="Helical" evidence="7">
    <location>
        <begin position="1150"/>
        <end position="1172"/>
    </location>
</feature>
<dbReference type="EMBL" id="JBJQND010000014">
    <property type="protein sequence ID" value="KAL3854442.1"/>
    <property type="molecule type" value="Genomic_DNA"/>
</dbReference>
<evidence type="ECO:0000256" key="2">
    <source>
        <dbReference type="ARBA" id="ARBA00022737"/>
    </source>
</evidence>
<dbReference type="InterPro" id="IPR011047">
    <property type="entry name" value="Quinoprotein_ADH-like_sf"/>
</dbReference>
<dbReference type="SUPFAM" id="SSF50998">
    <property type="entry name" value="Quinoprotein alcohol dehydrogenase-like"/>
    <property type="match status" value="1"/>
</dbReference>
<dbReference type="SMART" id="SM00320">
    <property type="entry name" value="WD40"/>
    <property type="match status" value="2"/>
</dbReference>
<dbReference type="CDD" id="cd00110">
    <property type="entry name" value="LamG"/>
    <property type="match status" value="5"/>
</dbReference>
<keyword evidence="2" id="KW-0677">Repeat</keyword>
<feature type="chain" id="PRO_5044887135" evidence="8">
    <location>
        <begin position="27"/>
        <end position="1828"/>
    </location>
</feature>
<keyword evidence="1 6" id="KW-0853">WD repeat</keyword>
<dbReference type="PROSITE" id="PS50026">
    <property type="entry name" value="EGF_3"/>
    <property type="match status" value="1"/>
</dbReference>
<keyword evidence="7" id="KW-1133">Transmembrane helix</keyword>